<organism evidence="5 6">
    <name type="scientific">Hypothenemus hampei</name>
    <name type="common">Coffee berry borer</name>
    <dbReference type="NCBI Taxonomy" id="57062"/>
    <lineage>
        <taxon>Eukaryota</taxon>
        <taxon>Metazoa</taxon>
        <taxon>Ecdysozoa</taxon>
        <taxon>Arthropoda</taxon>
        <taxon>Hexapoda</taxon>
        <taxon>Insecta</taxon>
        <taxon>Pterygota</taxon>
        <taxon>Neoptera</taxon>
        <taxon>Endopterygota</taxon>
        <taxon>Coleoptera</taxon>
        <taxon>Polyphaga</taxon>
        <taxon>Cucujiformia</taxon>
        <taxon>Curculionidae</taxon>
        <taxon>Scolytinae</taxon>
        <taxon>Hypothenemus</taxon>
    </lineage>
</organism>
<dbReference type="PRINTS" id="PR00504">
    <property type="entry name" value="CHROMODOMAIN"/>
</dbReference>
<gene>
    <name evidence="5" type="ORF">ABEB36_008741</name>
</gene>
<evidence type="ECO:0000256" key="1">
    <source>
        <dbReference type="ARBA" id="ARBA00004123"/>
    </source>
</evidence>
<protein>
    <recommendedName>
        <fullName evidence="4">Chromo domain-containing protein</fullName>
    </recommendedName>
</protein>
<comment type="caution">
    <text evidence="5">The sequence shown here is derived from an EMBL/GenBank/DDBJ whole genome shotgun (WGS) entry which is preliminary data.</text>
</comment>
<feature type="compositionally biased region" description="Basic and acidic residues" evidence="3">
    <location>
        <begin position="201"/>
        <end position="221"/>
    </location>
</feature>
<dbReference type="GO" id="GO:0005694">
    <property type="term" value="C:chromosome"/>
    <property type="evidence" value="ECO:0007669"/>
    <property type="project" value="UniProtKB-ARBA"/>
</dbReference>
<dbReference type="InterPro" id="IPR016197">
    <property type="entry name" value="Chromo-like_dom_sf"/>
</dbReference>
<proteinExistence type="predicted"/>
<dbReference type="GO" id="GO:0005634">
    <property type="term" value="C:nucleus"/>
    <property type="evidence" value="ECO:0007669"/>
    <property type="project" value="UniProtKB-SubCell"/>
</dbReference>
<dbReference type="Gene3D" id="2.40.50.40">
    <property type="match status" value="1"/>
</dbReference>
<evidence type="ECO:0000256" key="2">
    <source>
        <dbReference type="ARBA" id="ARBA00023242"/>
    </source>
</evidence>
<dbReference type="EMBL" id="JBDJPC010000006">
    <property type="protein sequence ID" value="KAL1497856.1"/>
    <property type="molecule type" value="Genomic_DNA"/>
</dbReference>
<dbReference type="PANTHER" id="PTHR46389">
    <property type="entry name" value="POLYCOMB GROUP PROTEIN PC"/>
    <property type="match status" value="1"/>
</dbReference>
<evidence type="ECO:0000313" key="6">
    <source>
        <dbReference type="Proteomes" id="UP001566132"/>
    </source>
</evidence>
<dbReference type="InterPro" id="IPR023780">
    <property type="entry name" value="Chromo_domain"/>
</dbReference>
<comment type="subcellular location">
    <subcellularLocation>
        <location evidence="1">Nucleus</location>
    </subcellularLocation>
</comment>
<evidence type="ECO:0000313" key="5">
    <source>
        <dbReference type="EMBL" id="KAL1497856.1"/>
    </source>
</evidence>
<dbReference type="PANTHER" id="PTHR46389:SF3">
    <property type="entry name" value="POLYCOMB GROUP PROTEIN PC"/>
    <property type="match status" value="1"/>
</dbReference>
<evidence type="ECO:0000259" key="4">
    <source>
        <dbReference type="PROSITE" id="PS50013"/>
    </source>
</evidence>
<feature type="compositionally biased region" description="Acidic residues" evidence="3">
    <location>
        <begin position="84"/>
        <end position="97"/>
    </location>
</feature>
<reference evidence="5 6" key="1">
    <citation type="submission" date="2024-05" db="EMBL/GenBank/DDBJ databases">
        <title>Genetic variation in Jamaican populations of the coffee berry borer (Hypothenemus hampei).</title>
        <authorList>
            <person name="Errbii M."/>
            <person name="Myrie A."/>
        </authorList>
    </citation>
    <scope>NUCLEOTIDE SEQUENCE [LARGE SCALE GENOMIC DNA]</scope>
    <source>
        <strain evidence="5">JA-Hopewell-2020-01-JO</strain>
        <tissue evidence="5">Whole body</tissue>
    </source>
</reference>
<dbReference type="InterPro" id="IPR052458">
    <property type="entry name" value="PcG_PRC1-like_component"/>
</dbReference>
<dbReference type="Proteomes" id="UP001566132">
    <property type="component" value="Unassembled WGS sequence"/>
</dbReference>
<dbReference type="AlphaFoldDB" id="A0ABD1ENB8"/>
<feature type="domain" description="Chromo" evidence="4">
    <location>
        <begin position="11"/>
        <end position="69"/>
    </location>
</feature>
<dbReference type="CDD" id="cd18644">
    <property type="entry name" value="CD_polycomb"/>
    <property type="match status" value="1"/>
</dbReference>
<dbReference type="InterPro" id="IPR033773">
    <property type="entry name" value="CBX7_C"/>
</dbReference>
<evidence type="ECO:0000256" key="3">
    <source>
        <dbReference type="SAM" id="MobiDB-lite"/>
    </source>
</evidence>
<dbReference type="InterPro" id="IPR023779">
    <property type="entry name" value="Chromodomain_CS"/>
</dbReference>
<dbReference type="SMART" id="SM00298">
    <property type="entry name" value="CHROMO"/>
    <property type="match status" value="1"/>
</dbReference>
<feature type="compositionally biased region" description="Basic and acidic residues" evidence="3">
    <location>
        <begin position="105"/>
        <end position="131"/>
    </location>
</feature>
<dbReference type="Pfam" id="PF00385">
    <property type="entry name" value="Chromo"/>
    <property type="match status" value="1"/>
</dbReference>
<feature type="compositionally biased region" description="Low complexity" evidence="3">
    <location>
        <begin position="186"/>
        <end position="195"/>
    </location>
</feature>
<accession>A0ABD1ENB8</accession>
<dbReference type="Pfam" id="PF17218">
    <property type="entry name" value="CBX7_C"/>
    <property type="match status" value="1"/>
</dbReference>
<name>A0ABD1ENB8_HYPHA</name>
<dbReference type="PROSITE" id="PS00598">
    <property type="entry name" value="CHROMO_1"/>
    <property type="match status" value="1"/>
</dbReference>
<dbReference type="InterPro" id="IPR000953">
    <property type="entry name" value="Chromo/chromo_shadow_dom"/>
</dbReference>
<dbReference type="InterPro" id="IPR017984">
    <property type="entry name" value="Chromo_dom_subgr"/>
</dbReference>
<dbReference type="SUPFAM" id="SSF54160">
    <property type="entry name" value="Chromo domain-like"/>
    <property type="match status" value="1"/>
</dbReference>
<feature type="region of interest" description="Disordered" evidence="3">
    <location>
        <begin position="59"/>
        <end position="221"/>
    </location>
</feature>
<sequence length="308" mass="34786">MEQVELGDQVYAAERIMKKRNRKGIVEYYVKWKGWSQKHNTWEPEENILDARLIEQFEHLQRNDNGNRRGPKKKEKKEIHKEIDTEDEGPSGDESYDEVSPLSSKIEKKKDKDQKVIEIRDAEDEGTRTGSDDTSESTSISAPLFADNENSNSSSSEDRKPLISRIDVGTKRKAEVLSESGKIGVTITTSPTSLGPSPPKLKHEENQQIHVDADISKDDPDQKVISKKDFKESTLSLNVPPDNNNSSELAELTSPGSEFWRSRNPVADQVFITDVTVNLKTVTIRECKTGKGFFKDREPAKENSNDVI</sequence>
<keyword evidence="2" id="KW-0539">Nucleus</keyword>
<keyword evidence="6" id="KW-1185">Reference proteome</keyword>
<dbReference type="PROSITE" id="PS50013">
    <property type="entry name" value="CHROMO_2"/>
    <property type="match status" value="1"/>
</dbReference>